<dbReference type="InterPro" id="IPR002123">
    <property type="entry name" value="Plipid/glycerol_acylTrfase"/>
</dbReference>
<reference evidence="3 4" key="1">
    <citation type="submission" date="2022-12" db="EMBL/GenBank/DDBJ databases">
        <title>Chitinophagaceae gen. sp. nov., a new member of the family Chitinophagaceae, isolated from soil in a chemical factory.</title>
        <authorList>
            <person name="Ke Z."/>
        </authorList>
    </citation>
    <scope>NUCLEOTIDE SEQUENCE [LARGE SCALE GENOMIC DNA]</scope>
    <source>
        <strain evidence="3 4">LY-5</strain>
    </source>
</reference>
<proteinExistence type="predicted"/>
<dbReference type="SUPFAM" id="SSF69593">
    <property type="entry name" value="Glycerol-3-phosphate (1)-acyltransferase"/>
    <property type="match status" value="1"/>
</dbReference>
<keyword evidence="1" id="KW-1133">Transmembrane helix</keyword>
<feature type="transmembrane region" description="Helical" evidence="1">
    <location>
        <begin position="292"/>
        <end position="309"/>
    </location>
</feature>
<dbReference type="PANTHER" id="PTHR31605">
    <property type="entry name" value="GLYCEROL-3-PHOSPHATE O-ACYLTRANSFERASE 1"/>
    <property type="match status" value="1"/>
</dbReference>
<accession>A0ABT4UL04</accession>
<keyword evidence="3" id="KW-0012">Acyltransferase</keyword>
<name>A0ABT4UL04_9BACT</name>
<feature type="transmembrane region" description="Helical" evidence="1">
    <location>
        <begin position="226"/>
        <end position="246"/>
    </location>
</feature>
<feature type="domain" description="Phospholipid/glycerol acyltransferase" evidence="2">
    <location>
        <begin position="35"/>
        <end position="161"/>
    </location>
</feature>
<comment type="caution">
    <text evidence="3">The sequence shown here is derived from an EMBL/GenBank/DDBJ whole genome shotgun (WGS) entry which is preliminary data.</text>
</comment>
<dbReference type="Proteomes" id="UP001210231">
    <property type="component" value="Unassembled WGS sequence"/>
</dbReference>
<evidence type="ECO:0000259" key="2">
    <source>
        <dbReference type="SMART" id="SM00563"/>
    </source>
</evidence>
<dbReference type="EMBL" id="JAQGEF010000009">
    <property type="protein sequence ID" value="MDA3615012.1"/>
    <property type="molecule type" value="Genomic_DNA"/>
</dbReference>
<evidence type="ECO:0000313" key="3">
    <source>
        <dbReference type="EMBL" id="MDA3615012.1"/>
    </source>
</evidence>
<dbReference type="PANTHER" id="PTHR31605:SF0">
    <property type="entry name" value="GLYCEROL-3-PHOSPHATE O-ACYLTRANSFERASE 1"/>
    <property type="match status" value="1"/>
</dbReference>
<evidence type="ECO:0000313" key="4">
    <source>
        <dbReference type="Proteomes" id="UP001210231"/>
    </source>
</evidence>
<feature type="transmembrane region" description="Helical" evidence="1">
    <location>
        <begin position="258"/>
        <end position="286"/>
    </location>
</feature>
<keyword evidence="1" id="KW-0812">Transmembrane</keyword>
<keyword evidence="1" id="KW-0472">Membrane</keyword>
<evidence type="ECO:0000256" key="1">
    <source>
        <dbReference type="SAM" id="Phobius"/>
    </source>
</evidence>
<organism evidence="3 4">
    <name type="scientific">Polluticaenibacter yanchengensis</name>
    <dbReference type="NCBI Taxonomy" id="3014562"/>
    <lineage>
        <taxon>Bacteria</taxon>
        <taxon>Pseudomonadati</taxon>
        <taxon>Bacteroidota</taxon>
        <taxon>Chitinophagia</taxon>
        <taxon>Chitinophagales</taxon>
        <taxon>Chitinophagaceae</taxon>
        <taxon>Polluticaenibacter</taxon>
    </lineage>
</organism>
<dbReference type="RefSeq" id="WP_407031337.1">
    <property type="nucleotide sequence ID" value="NZ_JAQGEF010000009.1"/>
</dbReference>
<protein>
    <submittedName>
        <fullName evidence="3">1-acyl-sn-glycerol-3-phosphate acyltransferase</fullName>
    </submittedName>
</protein>
<dbReference type="SMART" id="SM00563">
    <property type="entry name" value="PlsC"/>
    <property type="match status" value="1"/>
</dbReference>
<gene>
    <name evidence="3" type="ORF">O3P16_09355</name>
</gene>
<keyword evidence="3" id="KW-0808">Transferase</keyword>
<dbReference type="GO" id="GO:0016746">
    <property type="term" value="F:acyltransferase activity"/>
    <property type="evidence" value="ECO:0007669"/>
    <property type="project" value="UniProtKB-KW"/>
</dbReference>
<sequence>MLYFIVKIWVNIALPLFTKKIRIFNKEHLKVTGPTVLAVNHPNALFDAMLVGSQMQQGTWFITRGDVFKNPKIRSILHQLKMIPMYRIRDGKDKLFLNDESQEKSIEVLKSNETLLIFVEGLCENQKELLLPLKKGGPRIMQSCWNDNVDVKVIPVWLEYSSYKTFGKTIDIRFGQPFDKTIQDSSASAAAGINAINAETTKQLLELSDNKAYDYKPLKTTMAAKVLLAVPALLGAVLHAPLYLPLQSFAKKKTAGSVFYDSILFALLLILYPIYLIIFCGVLTGITDWYGAWWGMIVLPVLAKCYVMWK</sequence>
<keyword evidence="4" id="KW-1185">Reference proteome</keyword>
<dbReference type="Pfam" id="PF01553">
    <property type="entry name" value="Acyltransferase"/>
    <property type="match status" value="1"/>
</dbReference>
<dbReference type="InterPro" id="IPR052744">
    <property type="entry name" value="GPAT/DAPAT"/>
</dbReference>